<dbReference type="Pfam" id="PF21722">
    <property type="entry name" value="Gly_rich_2"/>
    <property type="match status" value="1"/>
</dbReference>
<proteinExistence type="predicted"/>
<dbReference type="EMBL" id="CP041150">
    <property type="protein sequence ID" value="QDF73586.1"/>
    <property type="molecule type" value="Genomic_DNA"/>
</dbReference>
<dbReference type="AlphaFoldDB" id="A0AB73U9U1"/>
<feature type="compositionally biased region" description="Gly residues" evidence="1">
    <location>
        <begin position="296"/>
        <end position="307"/>
    </location>
</feature>
<evidence type="ECO:0000313" key="3">
    <source>
        <dbReference type="EMBL" id="QDF73586.1"/>
    </source>
</evidence>
<feature type="compositionally biased region" description="Polar residues" evidence="1">
    <location>
        <begin position="261"/>
        <end position="291"/>
    </location>
</feature>
<dbReference type="Proteomes" id="UP000317728">
    <property type="component" value="Chromosome"/>
</dbReference>
<dbReference type="InterPro" id="IPR049304">
    <property type="entry name" value="Gly_rich_dom"/>
</dbReference>
<accession>A0AB73U9U1</accession>
<protein>
    <recommendedName>
        <fullName evidence="2">Glycine-rich domain-containing protein</fullName>
    </recommendedName>
</protein>
<evidence type="ECO:0000256" key="1">
    <source>
        <dbReference type="SAM" id="MobiDB-lite"/>
    </source>
</evidence>
<reference evidence="3 4" key="1">
    <citation type="submission" date="2019-06" db="EMBL/GenBank/DDBJ databases">
        <title>Whole geneome sequnce of Mycobacteroides chelonae M77 isolated from bovine milk from Meghalaya, India.</title>
        <authorList>
            <person name="Vise E."/>
            <person name="Das S."/>
            <person name="Garg A."/>
            <person name="Ghatak S."/>
            <person name="Shakuntala I."/>
            <person name="Milton A.A.P."/>
            <person name="Karam A."/>
            <person name="Sanjukta R."/>
            <person name="Puro K."/>
            <person name="Sen A."/>
        </authorList>
    </citation>
    <scope>NUCLEOTIDE SEQUENCE [LARGE SCALE GENOMIC DNA]</scope>
    <source>
        <strain evidence="3 4">M77</strain>
    </source>
</reference>
<gene>
    <name evidence="3" type="ORF">FJK96_20850</name>
</gene>
<evidence type="ECO:0000313" key="4">
    <source>
        <dbReference type="Proteomes" id="UP000317728"/>
    </source>
</evidence>
<sequence>MPPSASRGKWHWVPRVSASDIGIGQDLGELAAVLSPLDSGQGIDTAALLAHLAAADSGIGADIAELLVHLLGSETGLGVQSASWLLKFYASGNDEAVASESAAILAHLAATDQAIGTETAALLAHLAGSSDVGSGGESGSAAFTAHAPATVPYTATGSNAHSIAAWCRYMDVVLVGGGNGGGGGFAGFVTGGGGNAGNWSHVTIERGVDIPWSASTLTIVIPAATAGGTQGNKGAGGGTVTAAVTGTSWAGLSATGGTGDQFGTTRNGQSPGTHTYNGQSYNGGAVQTTSQAAGNPPGGGGNGGTGNAFNGNTGGAGALGGGWVRSYQ</sequence>
<name>A0AB73U9U1_MYCCH</name>
<feature type="domain" description="Glycine-rich" evidence="2">
    <location>
        <begin position="154"/>
        <end position="326"/>
    </location>
</feature>
<organism evidence="3 4">
    <name type="scientific">Mycobacteroides chelonae</name>
    <name type="common">Mycobacterium chelonae</name>
    <dbReference type="NCBI Taxonomy" id="1774"/>
    <lineage>
        <taxon>Bacteria</taxon>
        <taxon>Bacillati</taxon>
        <taxon>Actinomycetota</taxon>
        <taxon>Actinomycetes</taxon>
        <taxon>Mycobacteriales</taxon>
        <taxon>Mycobacteriaceae</taxon>
        <taxon>Mycobacteroides</taxon>
    </lineage>
</organism>
<evidence type="ECO:0000259" key="2">
    <source>
        <dbReference type="Pfam" id="PF21722"/>
    </source>
</evidence>
<feature type="region of interest" description="Disordered" evidence="1">
    <location>
        <begin position="256"/>
        <end position="307"/>
    </location>
</feature>